<evidence type="ECO:0000259" key="6">
    <source>
        <dbReference type="Pfam" id="PF04542"/>
    </source>
</evidence>
<evidence type="ECO:0000256" key="1">
    <source>
        <dbReference type="ARBA" id="ARBA00010641"/>
    </source>
</evidence>
<dbReference type="SUPFAM" id="SSF88946">
    <property type="entry name" value="Sigma2 domain of RNA polymerase sigma factors"/>
    <property type="match status" value="1"/>
</dbReference>
<dbReference type="Pfam" id="PF04542">
    <property type="entry name" value="Sigma70_r2"/>
    <property type="match status" value="1"/>
</dbReference>
<dbReference type="AlphaFoldDB" id="A0A1Y5Y843"/>
<keyword evidence="9" id="KW-1185">Reference proteome</keyword>
<dbReference type="GO" id="GO:0003677">
    <property type="term" value="F:DNA binding"/>
    <property type="evidence" value="ECO:0007669"/>
    <property type="project" value="UniProtKB-KW"/>
</dbReference>
<dbReference type="EMBL" id="FWXV01000012">
    <property type="protein sequence ID" value="SMD25991.1"/>
    <property type="molecule type" value="Genomic_DNA"/>
</dbReference>
<dbReference type="CDD" id="cd06171">
    <property type="entry name" value="Sigma70_r4"/>
    <property type="match status" value="1"/>
</dbReference>
<dbReference type="InterPro" id="IPR014325">
    <property type="entry name" value="RNA_pol_sigma-E_actinobac"/>
</dbReference>
<keyword evidence="4" id="KW-0238">DNA-binding</keyword>
<dbReference type="InterPro" id="IPR007627">
    <property type="entry name" value="RNA_pol_sigma70_r2"/>
</dbReference>
<dbReference type="InterPro" id="IPR013325">
    <property type="entry name" value="RNA_pol_sigma_r2"/>
</dbReference>
<keyword evidence="3" id="KW-0731">Sigma factor</keyword>
<keyword evidence="2" id="KW-0805">Transcription regulation</keyword>
<evidence type="ECO:0000256" key="2">
    <source>
        <dbReference type="ARBA" id="ARBA00023015"/>
    </source>
</evidence>
<dbReference type="PANTHER" id="PTHR43133">
    <property type="entry name" value="RNA POLYMERASE ECF-TYPE SIGMA FACTO"/>
    <property type="match status" value="1"/>
</dbReference>
<name>A0A1Y5Y843_KIBAR</name>
<keyword evidence="5" id="KW-0804">Transcription</keyword>
<dbReference type="InterPro" id="IPR007630">
    <property type="entry name" value="RNA_pol_sigma70_r4"/>
</dbReference>
<dbReference type="NCBIfam" id="TIGR02937">
    <property type="entry name" value="sigma70-ECF"/>
    <property type="match status" value="1"/>
</dbReference>
<dbReference type="Gene3D" id="1.10.1740.10">
    <property type="match status" value="1"/>
</dbReference>
<reference evidence="8 9" key="1">
    <citation type="submission" date="2017-04" db="EMBL/GenBank/DDBJ databases">
        <authorList>
            <person name="Afonso C.L."/>
            <person name="Miller P.J."/>
            <person name="Scott M.A."/>
            <person name="Spackman E."/>
            <person name="Goraichik I."/>
            <person name="Dimitrov K.M."/>
            <person name="Suarez D.L."/>
            <person name="Swayne D.E."/>
        </authorList>
    </citation>
    <scope>NUCLEOTIDE SEQUENCE [LARGE SCALE GENOMIC DNA]</scope>
    <source>
        <strain evidence="8 9">DSM 43828</strain>
    </source>
</reference>
<dbReference type="GO" id="GO:0016987">
    <property type="term" value="F:sigma factor activity"/>
    <property type="evidence" value="ECO:0007669"/>
    <property type="project" value="UniProtKB-KW"/>
</dbReference>
<sequence length="174" mass="19898">MGWTDDSFVEFVRMNSARLQHAAYLLLGDRHLAEDAAQTALMRTYAVWNRIRIENAYAYTRKILANHVVDGWRRPIREHAVGDVPDHPTPRDLAHDVVQQDWVIEALGSLTPRERVILVLRHYFDLTEAEVARELKVSKGTVKSMNSRALSKLRITITPRDQISSSTPNCGERP</sequence>
<dbReference type="InterPro" id="IPR036388">
    <property type="entry name" value="WH-like_DNA-bd_sf"/>
</dbReference>
<dbReference type="Pfam" id="PF04545">
    <property type="entry name" value="Sigma70_r4"/>
    <property type="match status" value="1"/>
</dbReference>
<feature type="domain" description="RNA polymerase sigma-70 region 4" evidence="7">
    <location>
        <begin position="106"/>
        <end position="154"/>
    </location>
</feature>
<evidence type="ECO:0000313" key="9">
    <source>
        <dbReference type="Proteomes" id="UP000192674"/>
    </source>
</evidence>
<dbReference type="GO" id="GO:0006352">
    <property type="term" value="P:DNA-templated transcription initiation"/>
    <property type="evidence" value="ECO:0007669"/>
    <property type="project" value="InterPro"/>
</dbReference>
<evidence type="ECO:0000256" key="5">
    <source>
        <dbReference type="ARBA" id="ARBA00023163"/>
    </source>
</evidence>
<dbReference type="RefSeq" id="WP_033390073.1">
    <property type="nucleotide sequence ID" value="NZ_FWXV01000012.1"/>
</dbReference>
<dbReference type="NCBIfam" id="TIGR02983">
    <property type="entry name" value="SigE-fam_strep"/>
    <property type="match status" value="1"/>
</dbReference>
<dbReference type="PANTHER" id="PTHR43133:SF50">
    <property type="entry name" value="ECF RNA POLYMERASE SIGMA FACTOR SIGM"/>
    <property type="match status" value="1"/>
</dbReference>
<evidence type="ECO:0000256" key="3">
    <source>
        <dbReference type="ARBA" id="ARBA00023082"/>
    </source>
</evidence>
<feature type="domain" description="RNA polymerase sigma-70 region 2" evidence="6">
    <location>
        <begin position="12"/>
        <end position="74"/>
    </location>
</feature>
<comment type="similarity">
    <text evidence="1">Belongs to the sigma-70 factor family. ECF subfamily.</text>
</comment>
<evidence type="ECO:0000256" key="4">
    <source>
        <dbReference type="ARBA" id="ARBA00023125"/>
    </source>
</evidence>
<evidence type="ECO:0000313" key="8">
    <source>
        <dbReference type="EMBL" id="SMD25991.1"/>
    </source>
</evidence>
<evidence type="ECO:0000259" key="7">
    <source>
        <dbReference type="Pfam" id="PF04545"/>
    </source>
</evidence>
<dbReference type="InterPro" id="IPR013324">
    <property type="entry name" value="RNA_pol_sigma_r3/r4-like"/>
</dbReference>
<dbReference type="SUPFAM" id="SSF88659">
    <property type="entry name" value="Sigma3 and sigma4 domains of RNA polymerase sigma factors"/>
    <property type="match status" value="1"/>
</dbReference>
<protein>
    <submittedName>
        <fullName evidence="8">RNA polymerase sigma-70 factor, sigma-E family</fullName>
    </submittedName>
</protein>
<organism evidence="8 9">
    <name type="scientific">Kibdelosporangium aridum</name>
    <dbReference type="NCBI Taxonomy" id="2030"/>
    <lineage>
        <taxon>Bacteria</taxon>
        <taxon>Bacillati</taxon>
        <taxon>Actinomycetota</taxon>
        <taxon>Actinomycetes</taxon>
        <taxon>Pseudonocardiales</taxon>
        <taxon>Pseudonocardiaceae</taxon>
        <taxon>Kibdelosporangium</taxon>
    </lineage>
</organism>
<dbReference type="Gene3D" id="1.10.10.10">
    <property type="entry name" value="Winged helix-like DNA-binding domain superfamily/Winged helix DNA-binding domain"/>
    <property type="match status" value="1"/>
</dbReference>
<proteinExistence type="inferred from homology"/>
<dbReference type="Proteomes" id="UP000192674">
    <property type="component" value="Unassembled WGS sequence"/>
</dbReference>
<dbReference type="InterPro" id="IPR039425">
    <property type="entry name" value="RNA_pol_sigma-70-like"/>
</dbReference>
<dbReference type="OrthoDB" id="3478828at2"/>
<accession>A0A1Y5Y843</accession>
<gene>
    <name evidence="8" type="ORF">SAMN05661093_09569</name>
</gene>
<dbReference type="InterPro" id="IPR014284">
    <property type="entry name" value="RNA_pol_sigma-70_dom"/>
</dbReference>